<dbReference type="Proteomes" id="UP001305414">
    <property type="component" value="Unassembled WGS sequence"/>
</dbReference>
<keyword evidence="4" id="KW-1185">Reference proteome</keyword>
<dbReference type="EMBL" id="JAWHQM010000008">
    <property type="protein sequence ID" value="KAK5628189.1"/>
    <property type="molecule type" value="Genomic_DNA"/>
</dbReference>
<dbReference type="SUPFAM" id="SSF46579">
    <property type="entry name" value="Prefoldin"/>
    <property type="match status" value="1"/>
</dbReference>
<dbReference type="GO" id="GO:0016272">
    <property type="term" value="C:prefoldin complex"/>
    <property type="evidence" value="ECO:0007669"/>
    <property type="project" value="InterPro"/>
</dbReference>
<dbReference type="InterPro" id="IPR004127">
    <property type="entry name" value="Prefoldin_subunit_alpha"/>
</dbReference>
<comment type="caution">
    <text evidence="3">The sequence shown here is derived from an EMBL/GenBank/DDBJ whole genome shotgun (WGS) entry which is preliminary data.</text>
</comment>
<dbReference type="Pfam" id="PF02996">
    <property type="entry name" value="Prefoldin"/>
    <property type="match status" value="1"/>
</dbReference>
<sequence>MSLPSTLRIMAAEAGEAGPVNLDTLSVQQLTQVKNQLDQELEHLTSSFTQLQAAQAKFRDCLRCVQGENKPVLVPLTNSLYVSGTLASASHVIVDVGTGFYVEKVRWISSTSSLLHDLMYNYSQSIKSAAEFYENKMTEVGVNIKELEGIVQSKTNNIRVIEQGSSYNQGVSLLVLCRASRKLTRRQQNSVKTENGIEPAAIDYQCSKAVTQLFLPK</sequence>
<dbReference type="PANTHER" id="PTHR12674:SF2">
    <property type="entry name" value="PREFOLDIN SUBUNIT 5"/>
    <property type="match status" value="1"/>
</dbReference>
<accession>A0AAN7UVC4</accession>
<evidence type="ECO:0000256" key="2">
    <source>
        <dbReference type="SAM" id="Coils"/>
    </source>
</evidence>
<dbReference type="GO" id="GO:0006457">
    <property type="term" value="P:protein folding"/>
    <property type="evidence" value="ECO:0007669"/>
    <property type="project" value="InterPro"/>
</dbReference>
<protein>
    <recommendedName>
        <fullName evidence="5">Prefoldin subunit 5</fullName>
    </recommendedName>
</protein>
<evidence type="ECO:0008006" key="5">
    <source>
        <dbReference type="Google" id="ProtNLM"/>
    </source>
</evidence>
<dbReference type="GO" id="GO:1990114">
    <property type="term" value="P:RNA polymerase II core complex assembly"/>
    <property type="evidence" value="ECO:0007669"/>
    <property type="project" value="TreeGrafter"/>
</dbReference>
<comment type="similarity">
    <text evidence="1">Belongs to the prefoldin subunit alpha family.</text>
</comment>
<dbReference type="AlphaFoldDB" id="A0AAN7UVC4"/>
<dbReference type="GO" id="GO:1990115">
    <property type="term" value="P:RNA polymerase III assembly"/>
    <property type="evidence" value="ECO:0007669"/>
    <property type="project" value="TreeGrafter"/>
</dbReference>
<name>A0AAN7UVC4_9PEZI</name>
<evidence type="ECO:0000313" key="4">
    <source>
        <dbReference type="Proteomes" id="UP001305414"/>
    </source>
</evidence>
<proteinExistence type="inferred from homology"/>
<organism evidence="3 4">
    <name type="scientific">Xylaria bambusicola</name>
    <dbReference type="NCBI Taxonomy" id="326684"/>
    <lineage>
        <taxon>Eukaryota</taxon>
        <taxon>Fungi</taxon>
        <taxon>Dikarya</taxon>
        <taxon>Ascomycota</taxon>
        <taxon>Pezizomycotina</taxon>
        <taxon>Sordariomycetes</taxon>
        <taxon>Xylariomycetidae</taxon>
        <taxon>Xylariales</taxon>
        <taxon>Xylariaceae</taxon>
        <taxon>Xylaria</taxon>
    </lineage>
</organism>
<dbReference type="Gene3D" id="1.10.287.370">
    <property type="match status" value="1"/>
</dbReference>
<dbReference type="GO" id="GO:0051082">
    <property type="term" value="F:unfolded protein binding"/>
    <property type="evidence" value="ECO:0007669"/>
    <property type="project" value="InterPro"/>
</dbReference>
<dbReference type="GO" id="GO:0005737">
    <property type="term" value="C:cytoplasm"/>
    <property type="evidence" value="ECO:0007669"/>
    <property type="project" value="TreeGrafter"/>
</dbReference>
<evidence type="ECO:0000313" key="3">
    <source>
        <dbReference type="EMBL" id="KAK5628189.1"/>
    </source>
</evidence>
<evidence type="ECO:0000256" key="1">
    <source>
        <dbReference type="ARBA" id="ARBA00010048"/>
    </source>
</evidence>
<dbReference type="InterPro" id="IPR011599">
    <property type="entry name" value="PFD_alpha_archaea"/>
</dbReference>
<keyword evidence="2" id="KW-0175">Coiled coil</keyword>
<dbReference type="InterPro" id="IPR009053">
    <property type="entry name" value="Prefoldin"/>
</dbReference>
<gene>
    <name evidence="3" type="ORF">RRF57_003904</name>
</gene>
<dbReference type="GO" id="GO:1990113">
    <property type="term" value="P:RNA polymerase I assembly"/>
    <property type="evidence" value="ECO:0007669"/>
    <property type="project" value="TreeGrafter"/>
</dbReference>
<reference evidence="3 4" key="1">
    <citation type="submission" date="2023-10" db="EMBL/GenBank/DDBJ databases">
        <title>Draft genome sequence of Xylaria bambusicola isolate GMP-LS, the root and basal stem rot pathogen of sugarcane in Indonesia.</title>
        <authorList>
            <person name="Selvaraj P."/>
            <person name="Muralishankar V."/>
            <person name="Muruganantham S."/>
            <person name="Sp S."/>
            <person name="Haryani S."/>
            <person name="Lau K.J.X."/>
            <person name="Naqvi N.I."/>
        </authorList>
    </citation>
    <scope>NUCLEOTIDE SEQUENCE [LARGE SCALE GENOMIC DNA]</scope>
    <source>
        <strain evidence="3">GMP-LS</strain>
    </source>
</reference>
<feature type="coiled-coil region" evidence="2">
    <location>
        <begin position="27"/>
        <end position="54"/>
    </location>
</feature>
<dbReference type="NCBIfam" id="TIGR00293">
    <property type="entry name" value="prefoldin subunit alpha"/>
    <property type="match status" value="1"/>
</dbReference>
<dbReference type="PANTHER" id="PTHR12674">
    <property type="entry name" value="PREFOLDIN SUBUNIT 5"/>
    <property type="match status" value="1"/>
</dbReference>
<dbReference type="CDD" id="cd23157">
    <property type="entry name" value="Prefoldin_5"/>
    <property type="match status" value="1"/>
</dbReference>